<keyword evidence="5" id="KW-1185">Reference proteome</keyword>
<dbReference type="RefSeq" id="WP_144261951.1">
    <property type="nucleotide sequence ID" value="NZ_QMDX01000005.1"/>
</dbReference>
<evidence type="ECO:0000313" key="4">
    <source>
        <dbReference type="EMBL" id="TSD13903.1"/>
    </source>
</evidence>
<dbReference type="Pfam" id="PF00583">
    <property type="entry name" value="Acetyltransf_1"/>
    <property type="match status" value="1"/>
</dbReference>
<dbReference type="AlphaFoldDB" id="A0A554N957"/>
<keyword evidence="1 4" id="KW-0808">Transferase</keyword>
<dbReference type="InParanoid" id="A0A554N957"/>
<dbReference type="OrthoDB" id="11597at2157"/>
<dbReference type="InterPro" id="IPR050832">
    <property type="entry name" value="Bact_Acetyltransf"/>
</dbReference>
<protein>
    <submittedName>
        <fullName evidence="4">N-acetyltransferase</fullName>
    </submittedName>
</protein>
<dbReference type="InterPro" id="IPR000182">
    <property type="entry name" value="GNAT_dom"/>
</dbReference>
<evidence type="ECO:0000313" key="5">
    <source>
        <dbReference type="Proteomes" id="UP000319894"/>
    </source>
</evidence>
<dbReference type="InterPro" id="IPR016181">
    <property type="entry name" value="Acyl_CoA_acyltransferase"/>
</dbReference>
<name>A0A554N957_9EURY</name>
<evidence type="ECO:0000259" key="3">
    <source>
        <dbReference type="PROSITE" id="PS51186"/>
    </source>
</evidence>
<evidence type="ECO:0000256" key="2">
    <source>
        <dbReference type="ARBA" id="ARBA00023315"/>
    </source>
</evidence>
<evidence type="ECO:0000256" key="1">
    <source>
        <dbReference type="ARBA" id="ARBA00022679"/>
    </source>
</evidence>
<organism evidence="4 5">
    <name type="scientific">Haloglomus irregulare</name>
    <dbReference type="NCBI Taxonomy" id="2234134"/>
    <lineage>
        <taxon>Archaea</taxon>
        <taxon>Methanobacteriati</taxon>
        <taxon>Methanobacteriota</taxon>
        <taxon>Stenosarchaea group</taxon>
        <taxon>Halobacteria</taxon>
        <taxon>Halobacteriales</taxon>
        <taxon>Natronomonadaceae</taxon>
        <taxon>Haloglomus</taxon>
    </lineage>
</organism>
<dbReference type="PANTHER" id="PTHR43877">
    <property type="entry name" value="AMINOALKYLPHOSPHONATE N-ACETYLTRANSFERASE-RELATED-RELATED"/>
    <property type="match status" value="1"/>
</dbReference>
<reference evidence="4 5" key="1">
    <citation type="submission" date="2018-06" db="EMBL/GenBank/DDBJ databases">
        <title>Natronomonas sp. F16-60 a new haloarchaeon isolated from a solar saltern of Isla Cristina, Huelva, Spain.</title>
        <authorList>
            <person name="Duran-Viseras A."/>
            <person name="Sanchez-Porro C."/>
            <person name="Ventosa A."/>
        </authorList>
    </citation>
    <scope>NUCLEOTIDE SEQUENCE [LARGE SCALE GENOMIC DNA]</scope>
    <source>
        <strain evidence="4 5">F16-60</strain>
    </source>
</reference>
<dbReference type="PROSITE" id="PS51186">
    <property type="entry name" value="GNAT"/>
    <property type="match status" value="1"/>
</dbReference>
<sequence length="170" mass="18745">MIVRRASEADAADVQRVARTAWRVDYPEVLNRENAAEAATDWYDDATITQAIERPDTRLYVASLGNEVVGFAHTYVGEDRGDVLRLYVAPGYRQQGVGTALLDRAVTDLFEAGAEAVRAMVLTANDHGRAFYEDAGFELGTEDAETAIDGETHAECRYRLDEAQWAAIEA</sequence>
<dbReference type="PANTHER" id="PTHR43877:SF1">
    <property type="entry name" value="ACETYLTRANSFERASE"/>
    <property type="match status" value="1"/>
</dbReference>
<gene>
    <name evidence="4" type="ORF">DP107_09645</name>
</gene>
<dbReference type="Gene3D" id="3.40.630.30">
    <property type="match status" value="1"/>
</dbReference>
<accession>A0A554N957</accession>
<comment type="caution">
    <text evidence="4">The sequence shown here is derived from an EMBL/GenBank/DDBJ whole genome shotgun (WGS) entry which is preliminary data.</text>
</comment>
<dbReference type="CDD" id="cd04301">
    <property type="entry name" value="NAT_SF"/>
    <property type="match status" value="1"/>
</dbReference>
<dbReference type="GO" id="GO:0016747">
    <property type="term" value="F:acyltransferase activity, transferring groups other than amino-acyl groups"/>
    <property type="evidence" value="ECO:0007669"/>
    <property type="project" value="InterPro"/>
</dbReference>
<dbReference type="SUPFAM" id="SSF55729">
    <property type="entry name" value="Acyl-CoA N-acyltransferases (Nat)"/>
    <property type="match status" value="1"/>
</dbReference>
<dbReference type="EMBL" id="QMDX01000005">
    <property type="protein sequence ID" value="TSD13903.1"/>
    <property type="molecule type" value="Genomic_DNA"/>
</dbReference>
<feature type="domain" description="N-acetyltransferase" evidence="3">
    <location>
        <begin position="1"/>
        <end position="161"/>
    </location>
</feature>
<dbReference type="Proteomes" id="UP000319894">
    <property type="component" value="Unassembled WGS sequence"/>
</dbReference>
<proteinExistence type="predicted"/>
<keyword evidence="2" id="KW-0012">Acyltransferase</keyword>